<evidence type="ECO:0000259" key="3">
    <source>
        <dbReference type="PROSITE" id="PS50977"/>
    </source>
</evidence>
<evidence type="ECO:0000256" key="1">
    <source>
        <dbReference type="ARBA" id="ARBA00023125"/>
    </source>
</evidence>
<evidence type="ECO:0000256" key="2">
    <source>
        <dbReference type="PROSITE-ProRule" id="PRU00335"/>
    </source>
</evidence>
<accession>A0ABS3RFI7</accession>
<dbReference type="InterPro" id="IPR050109">
    <property type="entry name" value="HTH-type_TetR-like_transc_reg"/>
</dbReference>
<sequence length="205" mass="22385">MTTQTPKRRGRPSTGAREAILRATLELLREQGVARFTTPEVAQRAGVSEASIFYHFNDRVGLLRAAFQAGLDPLREQSTTGFDDPDPEVMLDRLTGAIEGFLDQSLPVLMAAQSDVELREALADYLDEHDLGPHRGVNLVTSCLLREQRAGRLAADGDAQAVAMMLVGSSFLRTAQNQIMGTERPLPSRQRINAAITAMLRPSGD</sequence>
<feature type="DNA-binding region" description="H-T-H motif" evidence="2">
    <location>
        <begin position="37"/>
        <end position="56"/>
    </location>
</feature>
<dbReference type="EMBL" id="JAGEOK010000054">
    <property type="protein sequence ID" value="MBO2444875.1"/>
    <property type="molecule type" value="Genomic_DNA"/>
</dbReference>
<name>A0ABS3RFI7_9ACTN</name>
<dbReference type="RefSeq" id="WP_208273727.1">
    <property type="nucleotide sequence ID" value="NZ_BAAAGM010000073.1"/>
</dbReference>
<evidence type="ECO:0000313" key="4">
    <source>
        <dbReference type="EMBL" id="MBO2444875.1"/>
    </source>
</evidence>
<keyword evidence="5" id="KW-1185">Reference proteome</keyword>
<dbReference type="Proteomes" id="UP000666915">
    <property type="component" value="Unassembled WGS sequence"/>
</dbReference>
<feature type="domain" description="HTH tetR-type" evidence="3">
    <location>
        <begin position="14"/>
        <end position="74"/>
    </location>
</feature>
<protein>
    <submittedName>
        <fullName evidence="4">TetR/AcrR family transcriptional regulator</fullName>
    </submittedName>
</protein>
<dbReference type="Pfam" id="PF00440">
    <property type="entry name" value="TetR_N"/>
    <property type="match status" value="1"/>
</dbReference>
<keyword evidence="1 2" id="KW-0238">DNA-binding</keyword>
<dbReference type="PANTHER" id="PTHR30055">
    <property type="entry name" value="HTH-TYPE TRANSCRIPTIONAL REGULATOR RUTR"/>
    <property type="match status" value="1"/>
</dbReference>
<proteinExistence type="predicted"/>
<dbReference type="InterPro" id="IPR009057">
    <property type="entry name" value="Homeodomain-like_sf"/>
</dbReference>
<evidence type="ECO:0000313" key="5">
    <source>
        <dbReference type="Proteomes" id="UP000666915"/>
    </source>
</evidence>
<dbReference type="InterPro" id="IPR001647">
    <property type="entry name" value="HTH_TetR"/>
</dbReference>
<comment type="caution">
    <text evidence="4">The sequence shown here is derived from an EMBL/GenBank/DDBJ whole genome shotgun (WGS) entry which is preliminary data.</text>
</comment>
<organism evidence="4 5">
    <name type="scientific">Actinomadura nitritigenes</name>
    <dbReference type="NCBI Taxonomy" id="134602"/>
    <lineage>
        <taxon>Bacteria</taxon>
        <taxon>Bacillati</taxon>
        <taxon>Actinomycetota</taxon>
        <taxon>Actinomycetes</taxon>
        <taxon>Streptosporangiales</taxon>
        <taxon>Thermomonosporaceae</taxon>
        <taxon>Actinomadura</taxon>
    </lineage>
</organism>
<dbReference type="Gene3D" id="1.10.357.10">
    <property type="entry name" value="Tetracycline Repressor, domain 2"/>
    <property type="match status" value="1"/>
</dbReference>
<dbReference type="PRINTS" id="PR00455">
    <property type="entry name" value="HTHTETR"/>
</dbReference>
<dbReference type="PROSITE" id="PS50977">
    <property type="entry name" value="HTH_TETR_2"/>
    <property type="match status" value="1"/>
</dbReference>
<dbReference type="PANTHER" id="PTHR30055:SF223">
    <property type="entry name" value="HTH-TYPE TRANSCRIPTIONAL REGULATOR UIDR"/>
    <property type="match status" value="1"/>
</dbReference>
<reference evidence="4 5" key="1">
    <citation type="submission" date="2021-03" db="EMBL/GenBank/DDBJ databases">
        <authorList>
            <person name="Kanchanasin P."/>
            <person name="Saeng-In P."/>
            <person name="Phongsopitanun W."/>
            <person name="Yuki M."/>
            <person name="Kudo T."/>
            <person name="Ohkuma M."/>
            <person name="Tanasupawat S."/>
        </authorList>
    </citation>
    <scope>NUCLEOTIDE SEQUENCE [LARGE SCALE GENOMIC DNA]</scope>
    <source>
        <strain evidence="4 5">L46</strain>
    </source>
</reference>
<gene>
    <name evidence="4" type="ORF">J4557_45945</name>
</gene>
<dbReference type="SUPFAM" id="SSF46689">
    <property type="entry name" value="Homeodomain-like"/>
    <property type="match status" value="1"/>
</dbReference>